<dbReference type="Proteomes" id="UP001060164">
    <property type="component" value="Chromosome"/>
</dbReference>
<dbReference type="SUPFAM" id="SSF55469">
    <property type="entry name" value="FMN-dependent nitroreductase-like"/>
    <property type="match status" value="1"/>
</dbReference>
<evidence type="ECO:0000256" key="3">
    <source>
        <dbReference type="ARBA" id="ARBA00023002"/>
    </source>
</evidence>
<dbReference type="RefSeq" id="WP_028527870.1">
    <property type="nucleotide sequence ID" value="NZ_CABLBR010000005.1"/>
</dbReference>
<dbReference type="InterPro" id="IPR000415">
    <property type="entry name" value="Nitroreductase-like"/>
</dbReference>
<evidence type="ECO:0000256" key="5">
    <source>
        <dbReference type="ARBA" id="ARBA00023014"/>
    </source>
</evidence>
<keyword evidence="8" id="KW-1185">Reference proteome</keyword>
<dbReference type="PROSITE" id="PS00198">
    <property type="entry name" value="4FE4S_FER_1"/>
    <property type="match status" value="2"/>
</dbReference>
<organism evidence="7 8">
    <name type="scientific">Ruminococcus gauvreauii</name>
    <dbReference type="NCBI Taxonomy" id="438033"/>
    <lineage>
        <taxon>Bacteria</taxon>
        <taxon>Bacillati</taxon>
        <taxon>Bacillota</taxon>
        <taxon>Clostridia</taxon>
        <taxon>Eubacteriales</taxon>
        <taxon>Oscillospiraceae</taxon>
        <taxon>Ruminococcus</taxon>
    </lineage>
</organism>
<evidence type="ECO:0000256" key="1">
    <source>
        <dbReference type="ARBA" id="ARBA00007118"/>
    </source>
</evidence>
<evidence type="ECO:0000313" key="7">
    <source>
        <dbReference type="EMBL" id="UWP59543.1"/>
    </source>
</evidence>
<proteinExistence type="inferred from homology"/>
<dbReference type="PANTHER" id="PTHR43673:SF10">
    <property type="entry name" value="NADH DEHYDROGENASE_NAD(P)H NITROREDUCTASE XCC3605-RELATED"/>
    <property type="match status" value="1"/>
</dbReference>
<dbReference type="PANTHER" id="PTHR43673">
    <property type="entry name" value="NAD(P)H NITROREDUCTASE YDGI-RELATED"/>
    <property type="match status" value="1"/>
</dbReference>
<protein>
    <submittedName>
        <fullName evidence="7">Nitroreductase family protein</fullName>
    </submittedName>
</protein>
<keyword evidence="2" id="KW-0479">Metal-binding</keyword>
<keyword evidence="3" id="KW-0560">Oxidoreductase</keyword>
<dbReference type="Gene3D" id="3.30.70.20">
    <property type="match status" value="1"/>
</dbReference>
<keyword evidence="4" id="KW-0408">Iron</keyword>
<feature type="domain" description="4Fe-4S ferredoxin-type" evidence="6">
    <location>
        <begin position="30"/>
        <end position="59"/>
    </location>
</feature>
<reference evidence="7" key="1">
    <citation type="journal article" date="2022" name="Cell">
        <title>Design, construction, and in vivo augmentation of a complex gut microbiome.</title>
        <authorList>
            <person name="Cheng A.G."/>
            <person name="Ho P.Y."/>
            <person name="Aranda-Diaz A."/>
            <person name="Jain S."/>
            <person name="Yu F.B."/>
            <person name="Meng X."/>
            <person name="Wang M."/>
            <person name="Iakiviak M."/>
            <person name="Nagashima K."/>
            <person name="Zhao A."/>
            <person name="Murugkar P."/>
            <person name="Patil A."/>
            <person name="Atabakhsh K."/>
            <person name="Weakley A."/>
            <person name="Yan J."/>
            <person name="Brumbaugh A.R."/>
            <person name="Higginbottom S."/>
            <person name="Dimas A."/>
            <person name="Shiver A.L."/>
            <person name="Deutschbauer A."/>
            <person name="Neff N."/>
            <person name="Sonnenburg J.L."/>
            <person name="Huang K.C."/>
            <person name="Fischbach M.A."/>
        </authorList>
    </citation>
    <scope>NUCLEOTIDE SEQUENCE</scope>
    <source>
        <strain evidence="7">DSM 19829</strain>
    </source>
</reference>
<dbReference type="EMBL" id="CP102290">
    <property type="protein sequence ID" value="UWP59543.1"/>
    <property type="molecule type" value="Genomic_DNA"/>
</dbReference>
<keyword evidence="5" id="KW-0411">Iron-sulfur</keyword>
<dbReference type="InterPro" id="IPR017896">
    <property type="entry name" value="4Fe4S_Fe-S-bd"/>
</dbReference>
<feature type="domain" description="4Fe-4S ferredoxin-type" evidence="6">
    <location>
        <begin position="1"/>
        <end position="29"/>
    </location>
</feature>
<comment type="similarity">
    <text evidence="1">Belongs to the nitroreductase family.</text>
</comment>
<evidence type="ECO:0000259" key="6">
    <source>
        <dbReference type="PROSITE" id="PS51379"/>
    </source>
</evidence>
<dbReference type="InterPro" id="IPR029479">
    <property type="entry name" value="Nitroreductase"/>
</dbReference>
<evidence type="ECO:0000313" key="8">
    <source>
        <dbReference type="Proteomes" id="UP001060164"/>
    </source>
</evidence>
<dbReference type="Pfam" id="PF00881">
    <property type="entry name" value="Nitroreductase"/>
    <property type="match status" value="1"/>
</dbReference>
<evidence type="ECO:0000256" key="2">
    <source>
        <dbReference type="ARBA" id="ARBA00022723"/>
    </source>
</evidence>
<accession>A0ABY5VHM2</accession>
<dbReference type="InterPro" id="IPR017900">
    <property type="entry name" value="4Fe4S_Fe_S_CS"/>
</dbReference>
<gene>
    <name evidence="7" type="ORF">NQ502_00300</name>
</gene>
<dbReference type="Pfam" id="PF13237">
    <property type="entry name" value="Fer4_10"/>
    <property type="match status" value="1"/>
</dbReference>
<dbReference type="PROSITE" id="PS51379">
    <property type="entry name" value="4FE4S_FER_2"/>
    <property type="match status" value="2"/>
</dbReference>
<name>A0ABY5VHM2_9FIRM</name>
<evidence type="ECO:0000256" key="4">
    <source>
        <dbReference type="ARBA" id="ARBA00023004"/>
    </source>
</evidence>
<dbReference type="Gene3D" id="3.40.109.10">
    <property type="entry name" value="NADH Oxidase"/>
    <property type="match status" value="1"/>
</dbReference>
<dbReference type="SUPFAM" id="SSF54862">
    <property type="entry name" value="4Fe-4S ferredoxins"/>
    <property type="match status" value="1"/>
</dbReference>
<sequence>MITIDQRKCIGCGQCIQVCPFTVLKRGDGGKAVHTGKPCVACMHCAAVCPKEAITYDGESAVSEKVRPLPEQCSAAVEQLIFQRRSYRRFQKKQVPRELIKKALDAAMIAPSAKNQHPDRWILIETEAVKTELMELILLHCKENQVSMEILSEYENHNNPVMGENAVLLIGVCKDDALNPWQDTAIALASAELILQAEGVGTCWGGYLTRFVNAIPKCRNLLGISDGSSAYGSLMLGYPEGQQYRKIPVRLVKAEVTRF</sequence>